<dbReference type="PROSITE" id="PS50297">
    <property type="entry name" value="ANK_REP_REGION"/>
    <property type="match status" value="3"/>
</dbReference>
<organism evidence="4">
    <name type="scientific">viral metagenome</name>
    <dbReference type="NCBI Taxonomy" id="1070528"/>
    <lineage>
        <taxon>unclassified sequences</taxon>
        <taxon>metagenomes</taxon>
        <taxon>organismal metagenomes</taxon>
    </lineage>
</organism>
<sequence length="428" mass="49517">MNNELLTRIKYGDIDGVEMILLMSEEINSSEQNDYSYALPVAALFNQPEIVKLLLEFGANVNTTLGDLNMDYYDYFDCYGYNSLHIATLRSYSEIVKILLEYEANIYTKMDTPDDECSSMNSLMIASKYANKEIVKEILKFKPGIYKNGNKEYLFSFIDDVKQKNKKTQTDDSETDDSDDESLNPYELIKILCDDGQLYSVFLDLEDASGYTAFSHAILNSNFEIATLLADYGANINVYINYTGTPFFEAITYDNSDIIEWFTNRADFTVKEDEKNEALLILATYGNIQFIKWIIYSQGADMNYVNDQDTSLHLAAYFDRLDTCLFLISIGMDPNLQNNHNLSPLIDYGKGIDTNCPNRLYNETRIPLSKEEKQARKEQLIEARANYLELQQREDRWQRRKNALMTKTDFISEKKINFDTFCQIVKYL</sequence>
<feature type="coiled-coil region" evidence="3">
    <location>
        <begin position="370"/>
        <end position="400"/>
    </location>
</feature>
<reference evidence="4" key="1">
    <citation type="journal article" date="2020" name="Nature">
        <title>Giant virus diversity and host interactions through global metagenomics.</title>
        <authorList>
            <person name="Schulz F."/>
            <person name="Roux S."/>
            <person name="Paez-Espino D."/>
            <person name="Jungbluth S."/>
            <person name="Walsh D.A."/>
            <person name="Denef V.J."/>
            <person name="McMahon K.D."/>
            <person name="Konstantinidis K.T."/>
            <person name="Eloe-Fadrosh E.A."/>
            <person name="Kyrpides N.C."/>
            <person name="Woyke T."/>
        </authorList>
    </citation>
    <scope>NUCLEOTIDE SEQUENCE</scope>
    <source>
        <strain evidence="4">GVMAG-M-3300023174-131</strain>
    </source>
</reference>
<dbReference type="SUPFAM" id="SSF48403">
    <property type="entry name" value="Ankyrin repeat"/>
    <property type="match status" value="1"/>
</dbReference>
<evidence type="ECO:0000256" key="2">
    <source>
        <dbReference type="ARBA" id="ARBA00023043"/>
    </source>
</evidence>
<proteinExistence type="predicted"/>
<dbReference type="AlphaFoldDB" id="A0A6C0DAD6"/>
<dbReference type="InterPro" id="IPR002110">
    <property type="entry name" value="Ankyrin_rpt"/>
</dbReference>
<protein>
    <submittedName>
        <fullName evidence="4">Uncharacterized protein</fullName>
    </submittedName>
</protein>
<dbReference type="InterPro" id="IPR036770">
    <property type="entry name" value="Ankyrin_rpt-contain_sf"/>
</dbReference>
<dbReference type="EMBL" id="MN739568">
    <property type="protein sequence ID" value="QHT13447.1"/>
    <property type="molecule type" value="Genomic_DNA"/>
</dbReference>
<keyword evidence="3" id="KW-0175">Coiled coil</keyword>
<keyword evidence="1" id="KW-0677">Repeat</keyword>
<evidence type="ECO:0000256" key="1">
    <source>
        <dbReference type="ARBA" id="ARBA00022737"/>
    </source>
</evidence>
<evidence type="ECO:0000256" key="3">
    <source>
        <dbReference type="SAM" id="Coils"/>
    </source>
</evidence>
<dbReference type="PANTHER" id="PTHR24198">
    <property type="entry name" value="ANKYRIN REPEAT AND PROTEIN KINASE DOMAIN-CONTAINING PROTEIN"/>
    <property type="match status" value="1"/>
</dbReference>
<dbReference type="Pfam" id="PF12796">
    <property type="entry name" value="Ank_2"/>
    <property type="match status" value="2"/>
</dbReference>
<keyword evidence="2" id="KW-0040">ANK repeat</keyword>
<dbReference type="Gene3D" id="1.25.40.20">
    <property type="entry name" value="Ankyrin repeat-containing domain"/>
    <property type="match status" value="2"/>
</dbReference>
<dbReference type="PANTHER" id="PTHR24198:SF165">
    <property type="entry name" value="ANKYRIN REPEAT-CONTAINING PROTEIN-RELATED"/>
    <property type="match status" value="1"/>
</dbReference>
<name>A0A6C0DAD6_9ZZZZ</name>
<dbReference type="SMART" id="SM00248">
    <property type="entry name" value="ANK"/>
    <property type="match status" value="7"/>
</dbReference>
<accession>A0A6C0DAD6</accession>
<evidence type="ECO:0000313" key="4">
    <source>
        <dbReference type="EMBL" id="QHT13447.1"/>
    </source>
</evidence>
<dbReference type="PROSITE" id="PS50088">
    <property type="entry name" value="ANK_REPEAT"/>
    <property type="match status" value="4"/>
</dbReference>